<proteinExistence type="predicted"/>
<feature type="region of interest" description="Disordered" evidence="1">
    <location>
        <begin position="693"/>
        <end position="712"/>
    </location>
</feature>
<evidence type="ECO:0000313" key="2">
    <source>
        <dbReference type="EMBL" id="KAJ8898091.1"/>
    </source>
</evidence>
<evidence type="ECO:0008006" key="4">
    <source>
        <dbReference type="Google" id="ProtNLM"/>
    </source>
</evidence>
<gene>
    <name evidence="2" type="ORF">PR048_003451</name>
</gene>
<protein>
    <recommendedName>
        <fullName evidence="4">SWIM-type domain-containing protein</fullName>
    </recommendedName>
</protein>
<feature type="compositionally biased region" description="Basic residues" evidence="1">
    <location>
        <begin position="703"/>
        <end position="712"/>
    </location>
</feature>
<keyword evidence="3" id="KW-1185">Reference proteome</keyword>
<dbReference type="Proteomes" id="UP001159363">
    <property type="component" value="Chromosome 1"/>
</dbReference>
<dbReference type="EMBL" id="JARBHB010000001">
    <property type="protein sequence ID" value="KAJ8898091.1"/>
    <property type="molecule type" value="Genomic_DNA"/>
</dbReference>
<feature type="compositionally biased region" description="Low complexity" evidence="1">
    <location>
        <begin position="693"/>
        <end position="702"/>
    </location>
</feature>
<evidence type="ECO:0000313" key="3">
    <source>
        <dbReference type="Proteomes" id="UP001159363"/>
    </source>
</evidence>
<organism evidence="2 3">
    <name type="scientific">Dryococelus australis</name>
    <dbReference type="NCBI Taxonomy" id="614101"/>
    <lineage>
        <taxon>Eukaryota</taxon>
        <taxon>Metazoa</taxon>
        <taxon>Ecdysozoa</taxon>
        <taxon>Arthropoda</taxon>
        <taxon>Hexapoda</taxon>
        <taxon>Insecta</taxon>
        <taxon>Pterygota</taxon>
        <taxon>Neoptera</taxon>
        <taxon>Polyneoptera</taxon>
        <taxon>Phasmatodea</taxon>
        <taxon>Verophasmatodea</taxon>
        <taxon>Anareolatae</taxon>
        <taxon>Phasmatidae</taxon>
        <taxon>Eurycanthinae</taxon>
        <taxon>Dryococelus</taxon>
    </lineage>
</organism>
<name>A0ABQ9IN60_9NEOP</name>
<comment type="caution">
    <text evidence="2">The sequence shown here is derived from an EMBL/GenBank/DDBJ whole genome shotgun (WGS) entry which is preliminary data.</text>
</comment>
<evidence type="ECO:0000256" key="1">
    <source>
        <dbReference type="SAM" id="MobiDB-lite"/>
    </source>
</evidence>
<reference evidence="2 3" key="1">
    <citation type="submission" date="2023-02" db="EMBL/GenBank/DDBJ databases">
        <title>LHISI_Scaffold_Assembly.</title>
        <authorList>
            <person name="Stuart O.P."/>
            <person name="Cleave R."/>
            <person name="Magrath M.J.L."/>
            <person name="Mikheyev A.S."/>
        </authorList>
    </citation>
    <scope>NUCLEOTIDE SEQUENCE [LARGE SCALE GENOMIC DNA]</scope>
    <source>
        <strain evidence="2">Daus_M_001</strain>
        <tissue evidence="2">Leg muscle</tissue>
    </source>
</reference>
<accession>A0ABQ9IN60</accession>
<sequence length="712" mass="77223">MTSIMLKPYIMTYVERYVFQKCRKGSWGRADVVVRLLASHLGVPGSIPGWAAPGFPQVGIVPDGAAPYSPRFTLISSQDLDVKSRPNPFTHSFGGRRRNGLIVNVEQIFGFGKVGSNLEWTSGKEISRISRASCRRVVFCPDLGDAPMLPKPLPAKAPQLCRRHDYDRESSDGATRLAAPLRCTPGRTRGSILKRVEDLLCTPLNLWLLDPPPHPKSVTFSLPMGGVAETGADGMCEQTPIGVREHILKFQDEVRMCERAPKGASKHISNRKLSQVVASCYDGLSQVIASSRKLSKVVASSGRQSQVVAGSRKLLRRVVAGSRKLSQVVASCYDGLSQVIASSRKLSKVVASSGRQSQVVAGSRKLLRRVVADEITAAINARGDLFRPTQHSGTTSVAHRCPCVVAQTVHCCLHDAIASYQNCSFPDCHRSLAKQVAAAATDAAATDVVSPLVEELLERTTQKKNSGELPKRGHGGVVARLLASQKWKLDSIPGGVGPVFSHLGIVHPGAAPYSPRFTLIGSLRHTPLYCTSPYVFDYFLNTCREAAMVEWENNLTCALSHDAFCTDMATVAERLACSPPTMAIRVQSPAGSLQFFACGDHARRCRCLAGLLGDLPCSHQSPSSALKNIDGGETGDPRENPLTVRQDSHMRKYGVIRPRIEPGSPWWEASGLTARPRGPNTKLIALQMNNALSDSENSAARRNNARTTKRCK</sequence>